<dbReference type="InterPro" id="IPR036865">
    <property type="entry name" value="CRAL-TRIO_dom_sf"/>
</dbReference>
<reference evidence="2" key="1">
    <citation type="journal article" date="2020" name="Nature">
        <title>Giant virus diversity and host interactions through global metagenomics.</title>
        <authorList>
            <person name="Schulz F."/>
            <person name="Roux S."/>
            <person name="Paez-Espino D."/>
            <person name="Jungbluth S."/>
            <person name="Walsh D.A."/>
            <person name="Denef V.J."/>
            <person name="McMahon K.D."/>
            <person name="Konstantinidis K.T."/>
            <person name="Eloe-Fadrosh E.A."/>
            <person name="Kyrpides N.C."/>
            <person name="Woyke T."/>
        </authorList>
    </citation>
    <scope>NUCLEOTIDE SEQUENCE</scope>
    <source>
        <strain evidence="2">GVMAG-M-3300013006-15</strain>
    </source>
</reference>
<protein>
    <recommendedName>
        <fullName evidence="1">CRAL-TRIO domain-containing protein</fullName>
    </recommendedName>
</protein>
<name>A0A6C0BH93_9ZZZZ</name>
<dbReference type="AlphaFoldDB" id="A0A6C0BH93"/>
<evidence type="ECO:0000313" key="2">
    <source>
        <dbReference type="EMBL" id="QHS91715.1"/>
    </source>
</evidence>
<feature type="domain" description="CRAL-TRIO" evidence="1">
    <location>
        <begin position="29"/>
        <end position="111"/>
    </location>
</feature>
<sequence length="151" mass="17311">MSLYYTSPAKSIEIIDNPEKFVYFKAHLEQAKAEGKWIWIFDCAEMRNEHFVSIDFTKNLFKEISENQLNSLMGIWVIHPNSWMRTSISVVTPLFKKEVISKIKVVEGTRLELISNLEKMGIAGPASEWLGRESVMVLKAQSQAQAKKVAF</sequence>
<proteinExistence type="predicted"/>
<dbReference type="EMBL" id="MN739163">
    <property type="protein sequence ID" value="QHS91715.1"/>
    <property type="molecule type" value="Genomic_DNA"/>
</dbReference>
<evidence type="ECO:0000259" key="1">
    <source>
        <dbReference type="Pfam" id="PF00650"/>
    </source>
</evidence>
<accession>A0A6C0BH93</accession>
<dbReference type="Gene3D" id="3.40.525.10">
    <property type="entry name" value="CRAL-TRIO lipid binding domain"/>
    <property type="match status" value="1"/>
</dbReference>
<dbReference type="CDD" id="cd00170">
    <property type="entry name" value="SEC14"/>
    <property type="match status" value="1"/>
</dbReference>
<dbReference type="SUPFAM" id="SSF52087">
    <property type="entry name" value="CRAL/TRIO domain"/>
    <property type="match status" value="1"/>
</dbReference>
<organism evidence="2">
    <name type="scientific">viral metagenome</name>
    <dbReference type="NCBI Taxonomy" id="1070528"/>
    <lineage>
        <taxon>unclassified sequences</taxon>
        <taxon>metagenomes</taxon>
        <taxon>organismal metagenomes</taxon>
    </lineage>
</organism>
<dbReference type="InterPro" id="IPR001251">
    <property type="entry name" value="CRAL-TRIO_dom"/>
</dbReference>
<dbReference type="Pfam" id="PF00650">
    <property type="entry name" value="CRAL_TRIO"/>
    <property type="match status" value="1"/>
</dbReference>